<evidence type="ECO:0000313" key="2">
    <source>
        <dbReference type="EMBL" id="ALG81052.1"/>
    </source>
</evidence>
<evidence type="ECO:0000313" key="1">
    <source>
        <dbReference type="EMBL" id="AKH96650.1"/>
    </source>
</evidence>
<dbReference type="KEGG" id="hsu:HLASF_0136"/>
<reference evidence="1 4" key="1">
    <citation type="journal article" date="2015" name="ISME J.">
        <title>Elemental sulfur and acetate can support life of a novel strictly anaerobic haloarchaeon.</title>
        <authorList>
            <person name="Sorokin D.Y."/>
            <person name="Kublanov I.V."/>
            <person name="Gavrilov S.N."/>
            <person name="Rojo D."/>
            <person name="Roman P."/>
            <person name="Golyshin P.N."/>
            <person name="Slepak V.Z."/>
            <person name="Smedile F."/>
            <person name="Ferrer M."/>
            <person name="Messina E."/>
            <person name="La Cono V."/>
            <person name="Yakimov M.M."/>
        </authorList>
    </citation>
    <scope>NUCLEOTIDE SEQUENCE [LARGE SCALE GENOMIC DNA]</scope>
    <source>
        <strain evidence="1 4">HSR2</strain>
    </source>
</reference>
<accession>A0A0F7P8X5</accession>
<dbReference type="GO" id="GO:0051301">
    <property type="term" value="P:cell division"/>
    <property type="evidence" value="ECO:0007669"/>
    <property type="project" value="UniProtKB-KW"/>
</dbReference>
<keyword evidence="1" id="KW-0131">Cell cycle</keyword>
<protein>
    <submittedName>
        <fullName evidence="1">Cell division inhibitor MinD-like</fullName>
    </submittedName>
</protein>
<dbReference type="InterPro" id="IPR027417">
    <property type="entry name" value="P-loop_NTPase"/>
</dbReference>
<dbReference type="GO" id="GO:0005829">
    <property type="term" value="C:cytosol"/>
    <property type="evidence" value="ECO:0007669"/>
    <property type="project" value="TreeGrafter"/>
</dbReference>
<name>A0A0F7P8X5_9EURY</name>
<evidence type="ECO:0000313" key="4">
    <source>
        <dbReference type="Proteomes" id="UP000069906"/>
    </source>
</evidence>
<dbReference type="Proteomes" id="UP000069906">
    <property type="component" value="Chromosome"/>
</dbReference>
<dbReference type="KEGG" id="hsf:HLASA_0136"/>
<dbReference type="InterPro" id="IPR050625">
    <property type="entry name" value="ParA/MinD_ATPase"/>
</dbReference>
<dbReference type="SUPFAM" id="SSF52540">
    <property type="entry name" value="P-loop containing nucleoside triphosphate hydrolases"/>
    <property type="match status" value="1"/>
</dbReference>
<reference evidence="3" key="2">
    <citation type="submission" date="2015-05" db="EMBL/GenBank/DDBJ databases">
        <title>Complete genome sequence of Halanaeroarchaeum sulfurireducens type strain M27-SA2, a sulfate-reducer haloarchaeon from marine anoxic lake Medee.</title>
        <authorList>
            <person name="Messina E."/>
            <person name="Kublanov I.V."/>
            <person name="Toshchakov S."/>
            <person name="Arcadi E."/>
            <person name="La Spada G."/>
            <person name="La Cono V."/>
            <person name="Yakimov M.M."/>
        </authorList>
    </citation>
    <scope>NUCLEOTIDE SEQUENCE [LARGE SCALE GENOMIC DNA]</scope>
    <source>
        <strain evidence="3">M27-SA2</strain>
    </source>
</reference>
<organism evidence="1 4">
    <name type="scientific">Halanaeroarchaeum sulfurireducens</name>
    <dbReference type="NCBI Taxonomy" id="1604004"/>
    <lineage>
        <taxon>Archaea</taxon>
        <taxon>Methanobacteriati</taxon>
        <taxon>Methanobacteriota</taxon>
        <taxon>Stenosarchaea group</taxon>
        <taxon>Halobacteria</taxon>
        <taxon>Halobacteriales</taxon>
        <taxon>Halobacteriaceae</taxon>
        <taxon>Halanaeroarchaeum</taxon>
    </lineage>
</organism>
<reference evidence="2 3" key="3">
    <citation type="journal article" date="2016" name="Stand. Genomic Sci.">
        <title>Complete genome sequence of 'Halanaeroarchaeum sulfurireducens' M27-SA2, a sulfur-reducing and acetate-oxidizing haloarchaeon from the deep-sea hypersaline anoxic lake Medee.</title>
        <authorList>
            <person name="Messina E."/>
            <person name="Sorokin D.Y."/>
            <person name="Kublanov I.V."/>
            <person name="Toshchakov S."/>
            <person name="Lopatina A."/>
            <person name="Arcadi E."/>
            <person name="Smedile F."/>
            <person name="La Spada G."/>
            <person name="La Cono V."/>
            <person name="Yakimov M.M."/>
        </authorList>
    </citation>
    <scope>NUCLEOTIDE SEQUENCE [LARGE SCALE GENOMIC DNA]</scope>
    <source>
        <strain evidence="2 3">M27-SA2</strain>
    </source>
</reference>
<keyword evidence="4" id="KW-1185">Reference proteome</keyword>
<dbReference type="STRING" id="1604004.HLASA_0136"/>
<dbReference type="GO" id="GO:0016887">
    <property type="term" value="F:ATP hydrolysis activity"/>
    <property type="evidence" value="ECO:0007669"/>
    <property type="project" value="TreeGrafter"/>
</dbReference>
<gene>
    <name evidence="1" type="primary">minD1</name>
    <name evidence="2" type="ORF">HLASA_0136</name>
    <name evidence="1" type="ORF">HLASF_0136</name>
</gene>
<dbReference type="EMBL" id="CP011564">
    <property type="protein sequence ID" value="ALG81052.1"/>
    <property type="molecule type" value="Genomic_DNA"/>
</dbReference>
<dbReference type="PANTHER" id="PTHR43384">
    <property type="entry name" value="SEPTUM SITE-DETERMINING PROTEIN MIND HOMOLOG, CHLOROPLASTIC-RELATED"/>
    <property type="match status" value="1"/>
</dbReference>
<dbReference type="HOGENOM" id="CLU_037612_0_3_2"/>
<keyword evidence="1" id="KW-0132">Cell division</keyword>
<dbReference type="Proteomes" id="UP000060390">
    <property type="component" value="Chromosome"/>
</dbReference>
<dbReference type="PANTHER" id="PTHR43384:SF10">
    <property type="entry name" value="ATPASE INVOLVED IN CHROMOSOME PARTITIONING, PARA_MIND FAMILY"/>
    <property type="match status" value="1"/>
</dbReference>
<dbReference type="GO" id="GO:0051782">
    <property type="term" value="P:negative regulation of cell division"/>
    <property type="evidence" value="ECO:0007669"/>
    <property type="project" value="TreeGrafter"/>
</dbReference>
<dbReference type="GO" id="GO:0009898">
    <property type="term" value="C:cytoplasmic side of plasma membrane"/>
    <property type="evidence" value="ECO:0007669"/>
    <property type="project" value="TreeGrafter"/>
</dbReference>
<proteinExistence type="predicted"/>
<dbReference type="GO" id="GO:0005524">
    <property type="term" value="F:ATP binding"/>
    <property type="evidence" value="ECO:0007669"/>
    <property type="project" value="TreeGrafter"/>
</dbReference>
<dbReference type="Gene3D" id="3.40.50.300">
    <property type="entry name" value="P-loop containing nucleotide triphosphate hydrolases"/>
    <property type="match status" value="1"/>
</dbReference>
<sequence length="213" mass="22027">MGKSTVSLALGHVLDAVVVDADLTMADLPVDAGPTLQDVLADRARAVPAVRDGWAVAVLPAARSLTSAHASDPASLVDVLARLDEAYGTVVVDGPAGLGADAALPMTVADACVLVTTPATAAVADAVRTRELARELEAGIGAVVLNRVRDRRPPIERRLGGPVVTVPESGAVATATTRGVPVTLHAPDATAAERFRQLAGRLNRVTRRSRFER</sequence>
<dbReference type="EMBL" id="CP008874">
    <property type="protein sequence ID" value="AKH96650.1"/>
    <property type="molecule type" value="Genomic_DNA"/>
</dbReference>
<evidence type="ECO:0000313" key="3">
    <source>
        <dbReference type="Proteomes" id="UP000060390"/>
    </source>
</evidence>
<dbReference type="AlphaFoldDB" id="A0A0F7P8X5"/>